<dbReference type="EMBL" id="FNVR01000007">
    <property type="protein sequence ID" value="SEF86506.1"/>
    <property type="molecule type" value="Genomic_DNA"/>
</dbReference>
<dbReference type="GO" id="GO:0003677">
    <property type="term" value="F:DNA binding"/>
    <property type="evidence" value="ECO:0007669"/>
    <property type="project" value="InterPro"/>
</dbReference>
<evidence type="ECO:0000313" key="1">
    <source>
        <dbReference type="EMBL" id="SEF86506.1"/>
    </source>
</evidence>
<name>A0A1H5VHH1_9BACT</name>
<gene>
    <name evidence="1" type="ORF">SAMN03080598_01662</name>
</gene>
<reference evidence="2" key="1">
    <citation type="submission" date="2016-10" db="EMBL/GenBank/DDBJ databases">
        <authorList>
            <person name="Varghese N."/>
            <person name="Submissions S."/>
        </authorList>
    </citation>
    <scope>NUCLEOTIDE SEQUENCE [LARGE SCALE GENOMIC DNA]</scope>
    <source>
        <strain evidence="2">DSM 17298</strain>
    </source>
</reference>
<dbReference type="Pfam" id="PF16264">
    <property type="entry name" value="SatD"/>
    <property type="match status" value="1"/>
</dbReference>
<dbReference type="SUPFAM" id="SSF47413">
    <property type="entry name" value="lambda repressor-like DNA-binding domains"/>
    <property type="match status" value="1"/>
</dbReference>
<dbReference type="InterPro" id="IPR032580">
    <property type="entry name" value="SatD"/>
</dbReference>
<evidence type="ECO:0000313" key="2">
    <source>
        <dbReference type="Proteomes" id="UP000236736"/>
    </source>
</evidence>
<dbReference type="AlphaFoldDB" id="A0A1H5VHH1"/>
<dbReference type="STRING" id="1120964.GCA_001313265_01163"/>
<dbReference type="OrthoDB" id="7064118at2"/>
<organism evidence="1 2">
    <name type="scientific">Algoriphagus boritolerans DSM 17298 = JCM 18970</name>
    <dbReference type="NCBI Taxonomy" id="1120964"/>
    <lineage>
        <taxon>Bacteria</taxon>
        <taxon>Pseudomonadati</taxon>
        <taxon>Bacteroidota</taxon>
        <taxon>Cytophagia</taxon>
        <taxon>Cytophagales</taxon>
        <taxon>Cyclobacteriaceae</taxon>
        <taxon>Algoriphagus</taxon>
    </lineage>
</organism>
<dbReference type="RefSeq" id="WP_103924341.1">
    <property type="nucleotide sequence ID" value="NZ_FNVR01000007.1"/>
</dbReference>
<dbReference type="InterPro" id="IPR010982">
    <property type="entry name" value="Lambda_DNA-bd_dom_sf"/>
</dbReference>
<accession>A0A1H5VHH1</accession>
<keyword evidence="2" id="KW-1185">Reference proteome</keyword>
<proteinExistence type="predicted"/>
<protein>
    <submittedName>
        <fullName evidence="1">SatD family (SatD)</fullName>
    </submittedName>
</protein>
<sequence length="214" mass="24638">MIAVIKGDIIHSRKLKNPEVWLKPLQQLFSQWGETPKNWELVWGDFFQLEIDHPEEAIHRAIQIKILIKKIQSEESRKNSSPIDVRMAIGIGEKNYSGSKISESNGPAFVFAGEKFDRLKKEKINLAIQSPWKELDEEINLYLKLAGILMDSWTISSAELMEVVLNHPNITQEEIGAKLGIKQNSVSGRWNRTHGIELMEIEKVYRKKIKKLIP</sequence>
<dbReference type="Proteomes" id="UP000236736">
    <property type="component" value="Unassembled WGS sequence"/>
</dbReference>